<dbReference type="GO" id="GO:0045944">
    <property type="term" value="P:positive regulation of transcription by RNA polymerase II"/>
    <property type="evidence" value="ECO:0007669"/>
    <property type="project" value="TreeGrafter"/>
</dbReference>
<evidence type="ECO:0000256" key="2">
    <source>
        <dbReference type="ARBA" id="ARBA00004496"/>
    </source>
</evidence>
<feature type="compositionally biased region" description="Low complexity" evidence="5">
    <location>
        <begin position="249"/>
        <end position="263"/>
    </location>
</feature>
<dbReference type="RefSeq" id="XP_047738080.1">
    <property type="nucleotide sequence ID" value="XM_047882124.1"/>
</dbReference>
<feature type="compositionally biased region" description="Polar residues" evidence="5">
    <location>
        <begin position="66"/>
        <end position="75"/>
    </location>
</feature>
<dbReference type="InterPro" id="IPR001202">
    <property type="entry name" value="WW_dom"/>
</dbReference>
<evidence type="ECO:0000256" key="4">
    <source>
        <dbReference type="ARBA" id="ARBA00023242"/>
    </source>
</evidence>
<feature type="compositionally biased region" description="Basic and acidic residues" evidence="5">
    <location>
        <begin position="1"/>
        <end position="11"/>
    </location>
</feature>
<feature type="region of interest" description="Disordered" evidence="5">
    <location>
        <begin position="354"/>
        <end position="385"/>
    </location>
</feature>
<feature type="domain" description="WW" evidence="6">
    <location>
        <begin position="153"/>
        <end position="194"/>
    </location>
</feature>
<dbReference type="Gene3D" id="2.20.70.10">
    <property type="match status" value="2"/>
</dbReference>
<dbReference type="CTD" id="37851"/>
<dbReference type="GO" id="GO:0005634">
    <property type="term" value="C:nucleus"/>
    <property type="evidence" value="ECO:0007669"/>
    <property type="project" value="UniProtKB-SubCell"/>
</dbReference>
<feature type="region of interest" description="Disordered" evidence="5">
    <location>
        <begin position="1"/>
        <end position="23"/>
    </location>
</feature>
<dbReference type="SMART" id="SM00456">
    <property type="entry name" value="WW"/>
    <property type="match status" value="2"/>
</dbReference>
<accession>A0A979FM10</accession>
<feature type="region of interest" description="Disordered" evidence="5">
    <location>
        <begin position="418"/>
        <end position="440"/>
    </location>
</feature>
<evidence type="ECO:0000256" key="1">
    <source>
        <dbReference type="ARBA" id="ARBA00004123"/>
    </source>
</evidence>
<dbReference type="Pfam" id="PF00397">
    <property type="entry name" value="WW"/>
    <property type="match status" value="1"/>
</dbReference>
<dbReference type="PROSITE" id="PS50020">
    <property type="entry name" value="WW_DOMAIN_2"/>
    <property type="match status" value="2"/>
</dbReference>
<feature type="compositionally biased region" description="Polar residues" evidence="5">
    <location>
        <begin position="427"/>
        <end position="440"/>
    </location>
</feature>
<dbReference type="InterPro" id="IPR036020">
    <property type="entry name" value="WW_dom_sf"/>
</dbReference>
<feature type="compositionally biased region" description="Gly residues" evidence="5">
    <location>
        <begin position="86"/>
        <end position="96"/>
    </location>
</feature>
<proteinExistence type="predicted"/>
<feature type="domain" description="WW" evidence="6">
    <location>
        <begin position="286"/>
        <end position="319"/>
    </location>
</feature>
<dbReference type="SUPFAM" id="SSF51045">
    <property type="entry name" value="WW domain"/>
    <property type="match status" value="2"/>
</dbReference>
<feature type="region of interest" description="Disordered" evidence="5">
    <location>
        <begin position="60"/>
        <end position="122"/>
    </location>
</feature>
<evidence type="ECO:0000259" key="6">
    <source>
        <dbReference type="PROSITE" id="PS50020"/>
    </source>
</evidence>
<protein>
    <submittedName>
        <fullName evidence="8">Transcriptional coactivator YAP1 isoform X1</fullName>
    </submittedName>
</protein>
<dbReference type="PROSITE" id="PS01159">
    <property type="entry name" value="WW_DOMAIN_1"/>
    <property type="match status" value="1"/>
</dbReference>
<evidence type="ECO:0000256" key="3">
    <source>
        <dbReference type="ARBA" id="ARBA00022490"/>
    </source>
</evidence>
<dbReference type="Proteomes" id="UP000694843">
    <property type="component" value="Unplaced"/>
</dbReference>
<dbReference type="GO" id="GO:0003713">
    <property type="term" value="F:transcription coactivator activity"/>
    <property type="evidence" value="ECO:0007669"/>
    <property type="project" value="TreeGrafter"/>
</dbReference>
<dbReference type="GO" id="GO:0005737">
    <property type="term" value="C:cytoplasm"/>
    <property type="evidence" value="ECO:0007669"/>
    <property type="project" value="UniProtKB-SubCell"/>
</dbReference>
<reference evidence="8" key="1">
    <citation type="submission" date="2025-08" db="UniProtKB">
        <authorList>
            <consortium name="RefSeq"/>
        </authorList>
    </citation>
    <scope>IDENTIFICATION</scope>
    <source>
        <tissue evidence="8">Whole organism</tissue>
    </source>
</reference>
<dbReference type="PANTHER" id="PTHR17616:SF8">
    <property type="entry name" value="TRANSCRIPTIONAL COACTIVATOR YORKIE"/>
    <property type="match status" value="1"/>
</dbReference>
<dbReference type="FunFam" id="2.20.70.10:FF:000019">
    <property type="entry name" value="Putative transcriptional coactivator YAP1"/>
    <property type="match status" value="1"/>
</dbReference>
<dbReference type="InterPro" id="IPR051583">
    <property type="entry name" value="YAP1"/>
</dbReference>
<keyword evidence="7" id="KW-1185">Reference proteome</keyword>
<organism evidence="7 8">
    <name type="scientific">Hyalella azteca</name>
    <name type="common">Amphipod</name>
    <dbReference type="NCBI Taxonomy" id="294128"/>
    <lineage>
        <taxon>Eukaryota</taxon>
        <taxon>Metazoa</taxon>
        <taxon>Ecdysozoa</taxon>
        <taxon>Arthropoda</taxon>
        <taxon>Crustacea</taxon>
        <taxon>Multicrustacea</taxon>
        <taxon>Malacostraca</taxon>
        <taxon>Eumalacostraca</taxon>
        <taxon>Peracarida</taxon>
        <taxon>Amphipoda</taxon>
        <taxon>Senticaudata</taxon>
        <taxon>Talitrida</taxon>
        <taxon>Talitroidea</taxon>
        <taxon>Hyalellidae</taxon>
        <taxon>Hyalella</taxon>
    </lineage>
</organism>
<dbReference type="CDD" id="cd00201">
    <property type="entry name" value="WW"/>
    <property type="match status" value="2"/>
</dbReference>
<dbReference type="OrthoDB" id="2020426at2759"/>
<evidence type="ECO:0000313" key="8">
    <source>
        <dbReference type="RefSeq" id="XP_047738080.1"/>
    </source>
</evidence>
<dbReference type="GeneID" id="108677142"/>
<evidence type="ECO:0000256" key="5">
    <source>
        <dbReference type="SAM" id="MobiDB-lite"/>
    </source>
</evidence>
<dbReference type="Gene3D" id="6.20.430.10">
    <property type="match status" value="1"/>
</dbReference>
<dbReference type="PANTHER" id="PTHR17616">
    <property type="entry name" value="YES-ASSOCIATED PROTEIN YAP1 FAMILY MEMBER"/>
    <property type="match status" value="1"/>
</dbReference>
<dbReference type="GO" id="GO:0035329">
    <property type="term" value="P:hippo signaling"/>
    <property type="evidence" value="ECO:0007669"/>
    <property type="project" value="TreeGrafter"/>
</dbReference>
<feature type="compositionally biased region" description="Low complexity" evidence="5">
    <location>
        <begin position="197"/>
        <end position="233"/>
    </location>
</feature>
<dbReference type="AlphaFoldDB" id="A0A979FM10"/>
<sequence>METSEHEDKVVGEPQKGSHVVHVRADSDSELQALFDCVLKPSKQMPLQKPFKMRNLPASFFKPPTHRQSPAPTVTHSRESSADSTYGGGGGGGPIRVGGAMSPAAAPLPPAPQHFRHHSSPASLQQTFAVAQQTNIGGHAKQHSYDALAEDMSPLPPGWEQARTPQGQIYYLNCHSSGYRRHITQTTTWDDPRKKVQANPSQTNANQQQPAPQQQQQQQQQPQPAPTTVQSNPVAVQQTQNNVVQLTTPSLPAQNPAQPNPAQHLGALNTNGTALTNPLLNTDLLGPLPEGWEQAITADGEIYYINHQEKATSWFDPRIPRRYQTAQLQKTPLAHQHSPIASPNSQLQQLVGGMMGPRSPSTQHLPRLPLDNNRLKNRPNSPDARKKVGDVAALLQLRHLRRHEDVIWESADSGLGLGGNGGAHNGSTPGSAHSYTPHQTPTTPEDFLAAMEDVEITPSENRRARVAGVVNSPAPPMMEANDLESMDSEDLVPSINIPCELSSDFLSEVIGSNRMDNTWL</sequence>
<name>A0A979FM10_HYAAZ</name>
<keyword evidence="4" id="KW-0539">Nucleus</keyword>
<keyword evidence="3" id="KW-0963">Cytoplasm</keyword>
<feature type="region of interest" description="Disordered" evidence="5">
    <location>
        <begin position="249"/>
        <end position="270"/>
    </location>
</feature>
<gene>
    <name evidence="8" type="primary">LOC108677142</name>
</gene>
<feature type="region of interest" description="Disordered" evidence="5">
    <location>
        <begin position="186"/>
        <end position="233"/>
    </location>
</feature>
<evidence type="ECO:0000313" key="7">
    <source>
        <dbReference type="Proteomes" id="UP000694843"/>
    </source>
</evidence>
<comment type="subcellular location">
    <subcellularLocation>
        <location evidence="2">Cytoplasm</location>
    </subcellularLocation>
    <subcellularLocation>
        <location evidence="1">Nucleus</location>
    </subcellularLocation>
</comment>